<accession>A0A4U8UNT3</accession>
<gene>
    <name evidence="1" type="ORF">L596_001623</name>
</gene>
<keyword evidence="2" id="KW-1185">Reference proteome</keyword>
<comment type="caution">
    <text evidence="1">The sequence shown here is derived from an EMBL/GenBank/DDBJ whole genome shotgun (WGS) entry which is preliminary data.</text>
</comment>
<dbReference type="AlphaFoldDB" id="A0A4U8UNT3"/>
<dbReference type="EMBL" id="AZBU02000001">
    <property type="protein sequence ID" value="TMS33945.1"/>
    <property type="molecule type" value="Genomic_DNA"/>
</dbReference>
<evidence type="ECO:0000313" key="1">
    <source>
        <dbReference type="EMBL" id="TMS33945.1"/>
    </source>
</evidence>
<sequence>MNFHFILRLYFGSHTSEITNCKYEAGGVGRILYLATKMTDDTRRTRTLFGITLKTSGFTYTYNIVFN</sequence>
<evidence type="ECO:0000313" key="2">
    <source>
        <dbReference type="Proteomes" id="UP000298663"/>
    </source>
</evidence>
<organism evidence="1 2">
    <name type="scientific">Steinernema carpocapsae</name>
    <name type="common">Entomopathogenic nematode</name>
    <dbReference type="NCBI Taxonomy" id="34508"/>
    <lineage>
        <taxon>Eukaryota</taxon>
        <taxon>Metazoa</taxon>
        <taxon>Ecdysozoa</taxon>
        <taxon>Nematoda</taxon>
        <taxon>Chromadorea</taxon>
        <taxon>Rhabditida</taxon>
        <taxon>Tylenchina</taxon>
        <taxon>Panagrolaimomorpha</taxon>
        <taxon>Strongyloidoidea</taxon>
        <taxon>Steinernematidae</taxon>
        <taxon>Steinernema</taxon>
    </lineage>
</organism>
<protein>
    <submittedName>
        <fullName evidence="1">Uncharacterized protein</fullName>
    </submittedName>
</protein>
<dbReference type="Proteomes" id="UP000298663">
    <property type="component" value="Chromosome X"/>
</dbReference>
<reference evidence="1 2" key="2">
    <citation type="journal article" date="2019" name="G3 (Bethesda)">
        <title>Hybrid Assembly of the Genome of the Entomopathogenic Nematode Steinernema carpocapsae Identifies the X-Chromosome.</title>
        <authorList>
            <person name="Serra L."/>
            <person name="Macchietto M."/>
            <person name="Macias-Munoz A."/>
            <person name="McGill C.J."/>
            <person name="Rodriguez I.M."/>
            <person name="Rodriguez B."/>
            <person name="Murad R."/>
            <person name="Mortazavi A."/>
        </authorList>
    </citation>
    <scope>NUCLEOTIDE SEQUENCE [LARGE SCALE GENOMIC DNA]</scope>
    <source>
        <strain evidence="1 2">ALL</strain>
    </source>
</reference>
<name>A0A4U8UNT3_STECR</name>
<reference evidence="1 2" key="1">
    <citation type="journal article" date="2015" name="Genome Biol.">
        <title>Comparative genomics of Steinernema reveals deeply conserved gene regulatory networks.</title>
        <authorList>
            <person name="Dillman A.R."/>
            <person name="Macchietto M."/>
            <person name="Porter C.F."/>
            <person name="Rogers A."/>
            <person name="Williams B."/>
            <person name="Antoshechkin I."/>
            <person name="Lee M.M."/>
            <person name="Goodwin Z."/>
            <person name="Lu X."/>
            <person name="Lewis E.E."/>
            <person name="Goodrich-Blair H."/>
            <person name="Stock S.P."/>
            <person name="Adams B.J."/>
            <person name="Sternberg P.W."/>
            <person name="Mortazavi A."/>
        </authorList>
    </citation>
    <scope>NUCLEOTIDE SEQUENCE [LARGE SCALE GENOMIC DNA]</scope>
    <source>
        <strain evidence="1 2">ALL</strain>
    </source>
</reference>
<dbReference type="EMBL" id="CM016762">
    <property type="protein sequence ID" value="TMS33945.1"/>
    <property type="molecule type" value="Genomic_DNA"/>
</dbReference>
<proteinExistence type="predicted"/>